<evidence type="ECO:0000313" key="1">
    <source>
        <dbReference type="EMBL" id="GIQ79902.1"/>
    </source>
</evidence>
<organism evidence="1 2">
    <name type="scientific">Kipferlia bialata</name>
    <dbReference type="NCBI Taxonomy" id="797122"/>
    <lineage>
        <taxon>Eukaryota</taxon>
        <taxon>Metamonada</taxon>
        <taxon>Carpediemonas-like organisms</taxon>
        <taxon>Kipferlia</taxon>
    </lineage>
</organism>
<accession>A0A9K3GEN6</accession>
<gene>
    <name evidence="1" type="ORF">KIPB_000609</name>
</gene>
<name>A0A9K3GEN6_9EUKA</name>
<dbReference type="Proteomes" id="UP000265618">
    <property type="component" value="Unassembled WGS sequence"/>
</dbReference>
<proteinExistence type="predicted"/>
<keyword evidence="2" id="KW-1185">Reference proteome</keyword>
<dbReference type="InterPro" id="IPR016024">
    <property type="entry name" value="ARM-type_fold"/>
</dbReference>
<evidence type="ECO:0008006" key="3">
    <source>
        <dbReference type="Google" id="ProtNLM"/>
    </source>
</evidence>
<evidence type="ECO:0000313" key="2">
    <source>
        <dbReference type="Proteomes" id="UP000265618"/>
    </source>
</evidence>
<dbReference type="EMBL" id="BDIP01000074">
    <property type="protein sequence ID" value="GIQ79902.1"/>
    <property type="molecule type" value="Genomic_DNA"/>
</dbReference>
<dbReference type="SUPFAM" id="SSF48371">
    <property type="entry name" value="ARM repeat"/>
    <property type="match status" value="1"/>
</dbReference>
<protein>
    <recommendedName>
        <fullName evidence="3">Armadillo-type fold</fullName>
    </recommendedName>
</protein>
<reference evidence="1 2" key="1">
    <citation type="journal article" date="2018" name="PLoS ONE">
        <title>The draft genome of Kipferlia bialata reveals reductive genome evolution in fornicate parasites.</title>
        <authorList>
            <person name="Tanifuji G."/>
            <person name="Takabayashi S."/>
            <person name="Kume K."/>
            <person name="Takagi M."/>
            <person name="Nakayama T."/>
            <person name="Kamikawa R."/>
            <person name="Inagaki Y."/>
            <person name="Hashimoto T."/>
        </authorList>
    </citation>
    <scope>NUCLEOTIDE SEQUENCE [LARGE SCALE GENOMIC DNA]</scope>
    <source>
        <strain evidence="1">NY0173</strain>
    </source>
</reference>
<comment type="caution">
    <text evidence="1">The sequence shown here is derived from an EMBL/GenBank/DDBJ whole genome shotgun (WGS) entry which is preliminary data.</text>
</comment>
<sequence>MNNTVESILGDVASPSRLVLRCLVSLERHCGSALTRQAILDSNVPTAVIARWTRPRTSEAICTQCVKALLALVSNPTGAAHTLTHCPEIVEGVRRVLETERDRLLCWGVLEALCGVCTSDEYGPLAVGPLVQWVLPMAVTHMHGTLSSDTPYDPSLLSLPLATCRHLISLSLAARAAAVDVSVEVVETQRESADTDLYGVCQSILTSYMEYECDEGVVCAACEIVTELLSLSRTAAASLSLSLVRPALSLSGTLSPAVRRAGYDLLAVVLLDSRACRASLSEAMCGSVQPGADALALVKRQAADYVPGIGGVAQALLSGVREAKTEEGLFAALPSEVGVSNACPPPTHHDPVMDADLAEAEAYRLWEARMMHGMGGQ</sequence>
<dbReference type="AlphaFoldDB" id="A0A9K3GEN6"/>